<dbReference type="Pfam" id="PF13401">
    <property type="entry name" value="AAA_22"/>
    <property type="match status" value="1"/>
</dbReference>
<dbReference type="InterPro" id="IPR049945">
    <property type="entry name" value="AAA_22"/>
</dbReference>
<dbReference type="SUPFAM" id="SSF52540">
    <property type="entry name" value="P-loop containing nucleoside triphosphate hydrolases"/>
    <property type="match status" value="1"/>
</dbReference>
<gene>
    <name evidence="2" type="ORF">ElyMa_002505600</name>
</gene>
<name>A0AAV4GUE6_9GAST</name>
<dbReference type="GO" id="GO:0016887">
    <property type="term" value="F:ATP hydrolysis activity"/>
    <property type="evidence" value="ECO:0007669"/>
    <property type="project" value="InterPro"/>
</dbReference>
<dbReference type="AlphaFoldDB" id="A0AAV4GUE6"/>
<feature type="domain" description="ORC1/DEAH AAA+ ATPase" evidence="1">
    <location>
        <begin position="92"/>
        <end position="202"/>
    </location>
</feature>
<reference evidence="2 3" key="1">
    <citation type="journal article" date="2021" name="Elife">
        <title>Chloroplast acquisition without the gene transfer in kleptoplastic sea slugs, Plakobranchus ocellatus.</title>
        <authorList>
            <person name="Maeda T."/>
            <person name="Takahashi S."/>
            <person name="Yoshida T."/>
            <person name="Shimamura S."/>
            <person name="Takaki Y."/>
            <person name="Nagai Y."/>
            <person name="Toyoda A."/>
            <person name="Suzuki Y."/>
            <person name="Arimoto A."/>
            <person name="Ishii H."/>
            <person name="Satoh N."/>
            <person name="Nishiyama T."/>
            <person name="Hasebe M."/>
            <person name="Maruyama T."/>
            <person name="Minagawa J."/>
            <person name="Obokata J."/>
            <person name="Shigenobu S."/>
        </authorList>
    </citation>
    <scope>NUCLEOTIDE SEQUENCE [LARGE SCALE GENOMIC DNA]</scope>
</reference>
<dbReference type="Gene3D" id="1.10.260.40">
    <property type="entry name" value="lambda repressor-like DNA-binding domains"/>
    <property type="match status" value="1"/>
</dbReference>
<dbReference type="CDD" id="cd00093">
    <property type="entry name" value="HTH_XRE"/>
    <property type="match status" value="1"/>
</dbReference>
<dbReference type="InterPro" id="IPR027417">
    <property type="entry name" value="P-loop_NTPase"/>
</dbReference>
<dbReference type="EMBL" id="BMAT01005129">
    <property type="protein sequence ID" value="GFR87965.1"/>
    <property type="molecule type" value="Genomic_DNA"/>
</dbReference>
<proteinExistence type="predicted"/>
<keyword evidence="3" id="KW-1185">Reference proteome</keyword>
<protein>
    <submittedName>
        <fullName evidence="2">DNA transposition protein</fullName>
    </submittedName>
</protein>
<evidence type="ECO:0000259" key="1">
    <source>
        <dbReference type="Pfam" id="PF13401"/>
    </source>
</evidence>
<accession>A0AAV4GUE6</accession>
<dbReference type="GO" id="GO:0003677">
    <property type="term" value="F:DNA binding"/>
    <property type="evidence" value="ECO:0007669"/>
    <property type="project" value="InterPro"/>
</dbReference>
<evidence type="ECO:0000313" key="2">
    <source>
        <dbReference type="EMBL" id="GFR87965.1"/>
    </source>
</evidence>
<evidence type="ECO:0000313" key="3">
    <source>
        <dbReference type="Proteomes" id="UP000762676"/>
    </source>
</evidence>
<organism evidence="2 3">
    <name type="scientific">Elysia marginata</name>
    <dbReference type="NCBI Taxonomy" id="1093978"/>
    <lineage>
        <taxon>Eukaryota</taxon>
        <taxon>Metazoa</taxon>
        <taxon>Spiralia</taxon>
        <taxon>Lophotrochozoa</taxon>
        <taxon>Mollusca</taxon>
        <taxon>Gastropoda</taxon>
        <taxon>Heterobranchia</taxon>
        <taxon>Euthyneura</taxon>
        <taxon>Panpulmonata</taxon>
        <taxon>Sacoglossa</taxon>
        <taxon>Placobranchoidea</taxon>
        <taxon>Plakobranchidae</taxon>
        <taxon>Elysia</taxon>
    </lineage>
</organism>
<dbReference type="InterPro" id="IPR001387">
    <property type="entry name" value="Cro/C1-type_HTH"/>
</dbReference>
<dbReference type="Gene3D" id="3.40.50.300">
    <property type="entry name" value="P-loop containing nucleotide triphosphate hydrolases"/>
    <property type="match status" value="1"/>
</dbReference>
<dbReference type="Proteomes" id="UP000762676">
    <property type="component" value="Unassembled WGS sequence"/>
</dbReference>
<dbReference type="InterPro" id="IPR010982">
    <property type="entry name" value="Lambda_DNA-bd_dom_sf"/>
</dbReference>
<sequence length="287" mass="32556">MNINERIQEEVKRLGSQSAVANKCRISNAALSQYISGKYGADVQELENKIVIGLNVRYDGWQVAETRDLKKFHMVYKTAKLNSVFVGVSEKAGSGKSASINTYEQHHDSVFVVRCREWTGRMFLDEVVRMLGLELPKGYVTMDTKLTRICNFFKERRQSKPQLIIDEADKLRPSALRTLIPLYNECEGLLSVVITGTDNLQKEIKNGVKYARKGYDEIDSRFGRRYIKATGAVRSDVTAICQANGLTDLDKIGKIWEACPKVRKEIEGRDVQVVEDIRLLKNLILFG</sequence>
<comment type="caution">
    <text evidence="2">The sequence shown here is derived from an EMBL/GenBank/DDBJ whole genome shotgun (WGS) entry which is preliminary data.</text>
</comment>